<sequence length="341" mass="35670">MSLRTSWKAISLVLAAATLTFAVGCSNQGSGEKVYQVGISQIVEHPSLDATREGFIAGLKDAGLVEGENLKIAYSNAQGDNSTNATIAQNFKADKKDLVLGIATPSAVALADAIKDAPVLFTAVTDPIGAGLLENPEKPGGNVTGVSDTHPDEIAKLMDFIAANFPDVKTVGTVINQGEQNAVVSIERAQAAMDAHGVKIETAAVTNSSEVKQAAESLVGRVDAIYIPKDNTVVSAFEAVVGVANEKKLPLFVGDIDSVKRGAFATFGYEYYDIGYTTGKMAADILLNGKNPGDVPVGFPEQLDLYYSEPAAAAQGVEVTQAIRDLISDEAVQVIKEVAQP</sequence>
<reference evidence="2 3" key="1">
    <citation type="submission" date="2019-05" db="EMBL/GenBank/DDBJ databases">
        <authorList>
            <person name="Narsing Rao M.P."/>
            <person name="Li W.J."/>
        </authorList>
    </citation>
    <scope>NUCLEOTIDE SEQUENCE [LARGE SCALE GENOMIC DNA]</scope>
    <source>
        <strain evidence="2 3">SYSU_K30003</strain>
    </source>
</reference>
<dbReference type="Proteomes" id="UP000309676">
    <property type="component" value="Unassembled WGS sequence"/>
</dbReference>
<evidence type="ECO:0000313" key="2">
    <source>
        <dbReference type="EMBL" id="TLS50252.1"/>
    </source>
</evidence>
<protein>
    <submittedName>
        <fullName evidence="2">ABC transporter substrate-binding protein</fullName>
    </submittedName>
</protein>
<dbReference type="OrthoDB" id="9776955at2"/>
<dbReference type="Gene3D" id="3.40.50.2300">
    <property type="match status" value="2"/>
</dbReference>
<dbReference type="PANTHER" id="PTHR35271">
    <property type="entry name" value="ABC TRANSPORTER, SUBSTRATE-BINDING LIPOPROTEIN-RELATED"/>
    <property type="match status" value="1"/>
</dbReference>
<gene>
    <name evidence="2" type="ORF">FE782_21540</name>
</gene>
<evidence type="ECO:0000256" key="1">
    <source>
        <dbReference type="SAM" id="SignalP"/>
    </source>
</evidence>
<keyword evidence="3" id="KW-1185">Reference proteome</keyword>
<dbReference type="PANTHER" id="PTHR35271:SF1">
    <property type="entry name" value="ABC TRANSPORTER, SUBSTRATE-BINDING LIPOPROTEIN"/>
    <property type="match status" value="1"/>
</dbReference>
<evidence type="ECO:0000313" key="3">
    <source>
        <dbReference type="Proteomes" id="UP000309676"/>
    </source>
</evidence>
<dbReference type="EMBL" id="VCIW01000016">
    <property type="protein sequence ID" value="TLS50252.1"/>
    <property type="molecule type" value="Genomic_DNA"/>
</dbReference>
<keyword evidence="1" id="KW-0732">Signal</keyword>
<dbReference type="PROSITE" id="PS51257">
    <property type="entry name" value="PROKAR_LIPOPROTEIN"/>
    <property type="match status" value="1"/>
</dbReference>
<organism evidence="2 3">
    <name type="scientific">Paenibacillus antri</name>
    <dbReference type="NCBI Taxonomy" id="2582848"/>
    <lineage>
        <taxon>Bacteria</taxon>
        <taxon>Bacillati</taxon>
        <taxon>Bacillota</taxon>
        <taxon>Bacilli</taxon>
        <taxon>Bacillales</taxon>
        <taxon>Paenibacillaceae</taxon>
        <taxon>Paenibacillus</taxon>
    </lineage>
</organism>
<name>A0A5R9G1P1_9BACL</name>
<feature type="chain" id="PRO_5024467615" evidence="1">
    <location>
        <begin position="23"/>
        <end position="341"/>
    </location>
</feature>
<proteinExistence type="predicted"/>
<comment type="caution">
    <text evidence="2">The sequence shown here is derived from an EMBL/GenBank/DDBJ whole genome shotgun (WGS) entry which is preliminary data.</text>
</comment>
<dbReference type="InterPro" id="IPR028082">
    <property type="entry name" value="Peripla_BP_I"/>
</dbReference>
<dbReference type="CDD" id="cd06325">
    <property type="entry name" value="PBP1_ABC_unchar_transporter"/>
    <property type="match status" value="1"/>
</dbReference>
<dbReference type="AlphaFoldDB" id="A0A5R9G1P1"/>
<dbReference type="InterPro" id="IPR007487">
    <property type="entry name" value="ABC_transpt-TYRBP-like"/>
</dbReference>
<accession>A0A5R9G1P1</accession>
<dbReference type="Pfam" id="PF04392">
    <property type="entry name" value="ABC_sub_bind"/>
    <property type="match status" value="1"/>
</dbReference>
<feature type="signal peptide" evidence="1">
    <location>
        <begin position="1"/>
        <end position="22"/>
    </location>
</feature>
<dbReference type="SUPFAM" id="SSF53822">
    <property type="entry name" value="Periplasmic binding protein-like I"/>
    <property type="match status" value="1"/>
</dbReference>
<dbReference type="RefSeq" id="WP_138196406.1">
    <property type="nucleotide sequence ID" value="NZ_VCIW01000016.1"/>
</dbReference>